<proteinExistence type="predicted"/>
<comment type="caution">
    <text evidence="1">The sequence shown here is derived from an EMBL/GenBank/DDBJ whole genome shotgun (WGS) entry which is preliminary data.</text>
</comment>
<dbReference type="EMBL" id="JAENGY010000175">
    <property type="protein sequence ID" value="KAG6970665.1"/>
    <property type="molecule type" value="Genomic_DNA"/>
</dbReference>
<reference evidence="1" key="1">
    <citation type="submission" date="2021-01" db="EMBL/GenBank/DDBJ databases">
        <title>Phytophthora aleatoria, a newly-described species from Pinus radiata is distinct from Phytophthora cactorum isolates based on comparative genomics.</title>
        <authorList>
            <person name="Mcdougal R."/>
            <person name="Panda P."/>
            <person name="Williams N."/>
            <person name="Studholme D.J."/>
        </authorList>
    </citation>
    <scope>NUCLEOTIDE SEQUENCE</scope>
    <source>
        <strain evidence="1">NZFS 4037</strain>
    </source>
</reference>
<protein>
    <submittedName>
        <fullName evidence="1">Uncharacterized protein</fullName>
    </submittedName>
</protein>
<organism evidence="1 2">
    <name type="scientific">Phytophthora aleatoria</name>
    <dbReference type="NCBI Taxonomy" id="2496075"/>
    <lineage>
        <taxon>Eukaryota</taxon>
        <taxon>Sar</taxon>
        <taxon>Stramenopiles</taxon>
        <taxon>Oomycota</taxon>
        <taxon>Peronosporomycetes</taxon>
        <taxon>Peronosporales</taxon>
        <taxon>Peronosporaceae</taxon>
        <taxon>Phytophthora</taxon>
    </lineage>
</organism>
<dbReference type="AlphaFoldDB" id="A0A8J5M713"/>
<sequence>MEYSYKVFRCTHRCPQKSRSKGQRCTPSRYTGCKAYFTATMMKFAEEGQEEEWRIVLRNWVGMLQIMRMVMFN</sequence>
<keyword evidence="2" id="KW-1185">Reference proteome</keyword>
<accession>A0A8J5M713</accession>
<gene>
    <name evidence="1" type="ORF">JG688_00004765</name>
</gene>
<evidence type="ECO:0000313" key="2">
    <source>
        <dbReference type="Proteomes" id="UP000709295"/>
    </source>
</evidence>
<name>A0A8J5M713_9STRA</name>
<dbReference type="Proteomes" id="UP000709295">
    <property type="component" value="Unassembled WGS sequence"/>
</dbReference>
<evidence type="ECO:0000313" key="1">
    <source>
        <dbReference type="EMBL" id="KAG6970665.1"/>
    </source>
</evidence>